<dbReference type="Proteomes" id="UP001159405">
    <property type="component" value="Unassembled WGS sequence"/>
</dbReference>
<reference evidence="5 6" key="1">
    <citation type="submission" date="2022-05" db="EMBL/GenBank/DDBJ databases">
        <authorList>
            <consortium name="Genoscope - CEA"/>
            <person name="William W."/>
        </authorList>
    </citation>
    <scope>NUCLEOTIDE SEQUENCE [LARGE SCALE GENOMIC DNA]</scope>
</reference>
<dbReference type="PANTHER" id="PTHR11309:SF126">
    <property type="entry name" value="FRIZZLED-2"/>
    <property type="match status" value="1"/>
</dbReference>
<evidence type="ECO:0000313" key="6">
    <source>
        <dbReference type="Proteomes" id="UP001159405"/>
    </source>
</evidence>
<sequence>MNAPKCEPHNPKANEFPPCRSLCERARKGCAHLMRQYGFSWPERFRCENFPQNSGQNKTCFYPNGTETTQASTTLAVSPSDEIYNKCEMITISMCKNTGYNLTYMPNMFSHHNQAEAALEIHKFWLLVKVNCSPDLRNFLCHIYVPKCEPHIKNELLPCRRLCKKVRKDCASFMHQHSLDWPKQMNCENFPEFGDDKTCLDLKAMGKKKHRSAVSVMAEQVMAGSCRVVLTLWLSLTALFSVHGKMKTCQKIKIPMCKNIGYNLTYTPNMFNHDKQEEAALEVHQFWPLVEIKCSPDLKFFLCLMYAPKCESHKVTTTEFPPCRSLCERARKGCAHLMRQYGFSWPERFRCENFPQNSGQNKTCFYPNGTETTQASTTLAVSPSDKISNKLRRKCEIIKISMCKNIGYNLTYMPNMFSHHNQAETALETHKFWLLVKVNCSPDLRNFLCHIYVPKCEPHIKNELLPCRRLCKKVRKDCASFMHQHNLDWPKQMNCENFPEFGDDKTCLD</sequence>
<dbReference type="InterPro" id="IPR015526">
    <property type="entry name" value="Frizzled/SFRP"/>
</dbReference>
<protein>
    <recommendedName>
        <fullName evidence="4">FZ domain-containing protein</fullName>
    </recommendedName>
</protein>
<feature type="disulfide bond" evidence="3">
    <location>
        <begin position="163"/>
        <end position="187"/>
    </location>
</feature>
<organism evidence="5 6">
    <name type="scientific">Porites lobata</name>
    <dbReference type="NCBI Taxonomy" id="104759"/>
    <lineage>
        <taxon>Eukaryota</taxon>
        <taxon>Metazoa</taxon>
        <taxon>Cnidaria</taxon>
        <taxon>Anthozoa</taxon>
        <taxon>Hexacorallia</taxon>
        <taxon>Scleractinia</taxon>
        <taxon>Fungiina</taxon>
        <taxon>Poritidae</taxon>
        <taxon>Porites</taxon>
    </lineage>
</organism>
<evidence type="ECO:0000256" key="3">
    <source>
        <dbReference type="PROSITE-ProRule" id="PRU00090"/>
    </source>
</evidence>
<feature type="disulfide bond" evidence="3">
    <location>
        <begin position="257"/>
        <end position="303"/>
    </location>
</feature>
<dbReference type="Gene3D" id="1.10.2000.10">
    <property type="entry name" value="Frizzled cysteine-rich domain"/>
    <property type="match status" value="4"/>
</dbReference>
<feature type="disulfide bond" evidence="3">
    <location>
        <begin position="95"/>
        <end position="141"/>
    </location>
</feature>
<feature type="non-terminal residue" evidence="5">
    <location>
        <position position="509"/>
    </location>
</feature>
<feature type="disulfide bond" evidence="3">
    <location>
        <begin position="403"/>
        <end position="449"/>
    </location>
</feature>
<dbReference type="InterPro" id="IPR036790">
    <property type="entry name" value="Frizzled_dom_sf"/>
</dbReference>
<feature type="disulfide bond" evidence="3">
    <location>
        <begin position="87"/>
        <end position="148"/>
    </location>
</feature>
<gene>
    <name evidence="5" type="ORF">PLOB_00036047</name>
</gene>
<feature type="disulfide bond" evidence="3">
    <location>
        <begin position="19"/>
        <end position="60"/>
    </location>
</feature>
<evidence type="ECO:0000259" key="4">
    <source>
        <dbReference type="PROSITE" id="PS50038"/>
    </source>
</evidence>
<feature type="disulfide bond" evidence="3">
    <location>
        <begin position="471"/>
        <end position="495"/>
    </location>
</feature>
<keyword evidence="1" id="KW-0217">Developmental protein</keyword>
<feature type="disulfide bond" evidence="3">
    <location>
        <begin position="440"/>
        <end position="478"/>
    </location>
</feature>
<feature type="disulfide bond" evidence="3">
    <location>
        <begin position="132"/>
        <end position="170"/>
    </location>
</feature>
<dbReference type="PROSITE" id="PS50038">
    <property type="entry name" value="FZ"/>
    <property type="match status" value="4"/>
</dbReference>
<comment type="caution">
    <text evidence="3">Lacks conserved residue(s) required for the propagation of feature annotation.</text>
</comment>
<dbReference type="EMBL" id="CALNXK010000051">
    <property type="protein sequence ID" value="CAH3132649.1"/>
    <property type="molecule type" value="Genomic_DNA"/>
</dbReference>
<feature type="disulfide bond" evidence="3">
    <location>
        <begin position="249"/>
        <end position="310"/>
    </location>
</feature>
<feature type="domain" description="FZ" evidence="4">
    <location>
        <begin position="1"/>
        <end position="63"/>
    </location>
</feature>
<dbReference type="SMART" id="SM00063">
    <property type="entry name" value="FRI"/>
    <property type="match status" value="3"/>
</dbReference>
<feature type="domain" description="FZ" evidence="4">
    <location>
        <begin position="244"/>
        <end position="367"/>
    </location>
</feature>
<dbReference type="Pfam" id="PF01392">
    <property type="entry name" value="Fz"/>
    <property type="match status" value="4"/>
</dbReference>
<comment type="caution">
    <text evidence="5">The sequence shown here is derived from an EMBL/GenBank/DDBJ whole genome shotgun (WGS) entry which is preliminary data.</text>
</comment>
<keyword evidence="6" id="KW-1185">Reference proteome</keyword>
<keyword evidence="2 3" id="KW-1015">Disulfide bond</keyword>
<feature type="domain" description="FZ" evidence="4">
    <location>
        <begin position="82"/>
        <end position="202"/>
    </location>
</feature>
<accession>A0ABN8P3V3</accession>
<feature type="disulfide bond" evidence="3">
    <location>
        <begin position="323"/>
        <end position="364"/>
    </location>
</feature>
<dbReference type="SUPFAM" id="SSF63501">
    <property type="entry name" value="Frizzled cysteine-rich domain"/>
    <property type="match status" value="4"/>
</dbReference>
<dbReference type="InterPro" id="IPR020067">
    <property type="entry name" value="Frizzled_dom"/>
</dbReference>
<evidence type="ECO:0000256" key="1">
    <source>
        <dbReference type="ARBA" id="ARBA00022473"/>
    </source>
</evidence>
<feature type="disulfide bond" evidence="3">
    <location>
        <begin position="327"/>
        <end position="351"/>
    </location>
</feature>
<proteinExistence type="predicted"/>
<evidence type="ECO:0000313" key="5">
    <source>
        <dbReference type="EMBL" id="CAH3132649.1"/>
    </source>
</evidence>
<feature type="disulfide bond" evidence="3">
    <location>
        <begin position="395"/>
        <end position="456"/>
    </location>
</feature>
<feature type="disulfide bond" evidence="3">
    <location>
        <begin position="23"/>
        <end position="47"/>
    </location>
</feature>
<evidence type="ECO:0000256" key="2">
    <source>
        <dbReference type="ARBA" id="ARBA00023157"/>
    </source>
</evidence>
<feature type="domain" description="FZ" evidence="4">
    <location>
        <begin position="390"/>
        <end position="509"/>
    </location>
</feature>
<dbReference type="PANTHER" id="PTHR11309">
    <property type="entry name" value="FRIZZLED"/>
    <property type="match status" value="1"/>
</dbReference>
<name>A0ABN8P3V3_9CNID</name>